<dbReference type="PANTHER" id="PTHR48011:SF86">
    <property type="entry name" value="MITOGEN-ACTIVATED PROTEIN KINASE 4-LIKE"/>
    <property type="match status" value="1"/>
</dbReference>
<keyword evidence="4 5" id="KW-0067">ATP-binding</keyword>
<dbReference type="GeneID" id="113723740"/>
<feature type="binding site" evidence="5">
    <location>
        <position position="45"/>
    </location>
    <ligand>
        <name>ATP</name>
        <dbReference type="ChEBI" id="CHEBI:30616"/>
    </ligand>
</feature>
<evidence type="ECO:0000256" key="4">
    <source>
        <dbReference type="ARBA" id="ARBA00022840"/>
    </source>
</evidence>
<keyword evidence="8" id="KW-1185">Reference proteome</keyword>
<dbReference type="RefSeq" id="XP_071933989.1">
    <property type="nucleotide sequence ID" value="XM_072077888.1"/>
</dbReference>
<evidence type="ECO:0000256" key="2">
    <source>
        <dbReference type="ARBA" id="ARBA00022741"/>
    </source>
</evidence>
<protein>
    <submittedName>
        <fullName evidence="9">Mitogen-activated protein kinase kinase kinase 20-like</fullName>
    </submittedName>
</protein>
<keyword evidence="6" id="KW-0723">Serine/threonine-protein kinase</keyword>
<dbReference type="Pfam" id="PF00069">
    <property type="entry name" value="Pkinase"/>
    <property type="match status" value="1"/>
</dbReference>
<gene>
    <name evidence="9" type="primary">LOC113723740</name>
</gene>
<dbReference type="PROSITE" id="PS00108">
    <property type="entry name" value="PROTEIN_KINASE_ST"/>
    <property type="match status" value="1"/>
</dbReference>
<organism evidence="8 9">
    <name type="scientific">Coffea arabica</name>
    <name type="common">Arabian coffee</name>
    <dbReference type="NCBI Taxonomy" id="13443"/>
    <lineage>
        <taxon>Eukaryota</taxon>
        <taxon>Viridiplantae</taxon>
        <taxon>Streptophyta</taxon>
        <taxon>Embryophyta</taxon>
        <taxon>Tracheophyta</taxon>
        <taxon>Spermatophyta</taxon>
        <taxon>Magnoliopsida</taxon>
        <taxon>eudicotyledons</taxon>
        <taxon>Gunneridae</taxon>
        <taxon>Pentapetalae</taxon>
        <taxon>asterids</taxon>
        <taxon>lamiids</taxon>
        <taxon>Gentianales</taxon>
        <taxon>Rubiaceae</taxon>
        <taxon>Ixoroideae</taxon>
        <taxon>Gardenieae complex</taxon>
        <taxon>Bertiereae - Coffeeae clade</taxon>
        <taxon>Coffeeae</taxon>
        <taxon>Coffea</taxon>
    </lineage>
</organism>
<comment type="similarity">
    <text evidence="6">Belongs to the protein kinase superfamily.</text>
</comment>
<dbReference type="Gene3D" id="1.10.510.10">
    <property type="entry name" value="Transferase(Phosphotransferase) domain 1"/>
    <property type="match status" value="1"/>
</dbReference>
<dbReference type="InterPro" id="IPR052751">
    <property type="entry name" value="Plant_MAPKKK"/>
</dbReference>
<evidence type="ECO:0000256" key="5">
    <source>
        <dbReference type="PROSITE-ProRule" id="PRU10141"/>
    </source>
</evidence>
<dbReference type="Proteomes" id="UP001652660">
    <property type="component" value="Chromosome 2e"/>
</dbReference>
<dbReference type="SMART" id="SM00220">
    <property type="entry name" value="S_TKc"/>
    <property type="match status" value="1"/>
</dbReference>
<evidence type="ECO:0000256" key="6">
    <source>
        <dbReference type="RuleBase" id="RU000304"/>
    </source>
</evidence>
<sequence>MTSVFTATTLKWKKYKKLGAGSYGTVYLAGEANSLFLGRSFAAVKSAEFRHSKETIKEAEFLKEVADNPYIVRCFAEDISIENGKEVYNMLMEYAPGGTLHDLIVAYNVKGSLMPESHAAAYACMLLSGLSHVHRRGLVHCDLKPCNILLFPKINGTDLLHLKIADFGLAKHVWEEDRVELLRRHRGTRVYASPESIMFGMHGTATDVWSLGCTILEMMTGRQTWTDEEMWDLYVEMVQGPSSYIEEQCSAKTPDLKLVDLKDNPQRLRCKEDLQLTISTTELRGA</sequence>
<keyword evidence="2 5" id="KW-0547">Nucleotide-binding</keyword>
<dbReference type="InterPro" id="IPR011009">
    <property type="entry name" value="Kinase-like_dom_sf"/>
</dbReference>
<dbReference type="InterPro" id="IPR000719">
    <property type="entry name" value="Prot_kinase_dom"/>
</dbReference>
<evidence type="ECO:0000259" key="7">
    <source>
        <dbReference type="PROSITE" id="PS50011"/>
    </source>
</evidence>
<dbReference type="PROSITE" id="PS50011">
    <property type="entry name" value="PROTEIN_KINASE_DOM"/>
    <property type="match status" value="1"/>
</dbReference>
<keyword evidence="3" id="KW-0418">Kinase</keyword>
<evidence type="ECO:0000256" key="1">
    <source>
        <dbReference type="ARBA" id="ARBA00022679"/>
    </source>
</evidence>
<dbReference type="PANTHER" id="PTHR48011">
    <property type="entry name" value="CCR4-NOT TRANSCRIPTIONAL COMPLEX SUBUNIT CAF120-RELATED"/>
    <property type="match status" value="1"/>
</dbReference>
<proteinExistence type="inferred from homology"/>
<dbReference type="SUPFAM" id="SSF56112">
    <property type="entry name" value="Protein kinase-like (PK-like)"/>
    <property type="match status" value="1"/>
</dbReference>
<accession>A0ABM4WQC1</accession>
<evidence type="ECO:0000313" key="9">
    <source>
        <dbReference type="RefSeq" id="XP_071933989.1"/>
    </source>
</evidence>
<dbReference type="InterPro" id="IPR017441">
    <property type="entry name" value="Protein_kinase_ATP_BS"/>
</dbReference>
<evidence type="ECO:0000256" key="3">
    <source>
        <dbReference type="ARBA" id="ARBA00022777"/>
    </source>
</evidence>
<feature type="domain" description="Protein kinase" evidence="7">
    <location>
        <begin position="12"/>
        <end position="286"/>
    </location>
</feature>
<dbReference type="PROSITE" id="PS00107">
    <property type="entry name" value="PROTEIN_KINASE_ATP"/>
    <property type="match status" value="1"/>
</dbReference>
<keyword evidence="1" id="KW-0808">Transferase</keyword>
<reference evidence="9" key="1">
    <citation type="submission" date="2025-08" db="UniProtKB">
        <authorList>
            <consortium name="RefSeq"/>
        </authorList>
    </citation>
    <scope>IDENTIFICATION</scope>
    <source>
        <tissue evidence="9">Leaves</tissue>
    </source>
</reference>
<name>A0ABM4WQC1_COFAR</name>
<evidence type="ECO:0000313" key="8">
    <source>
        <dbReference type="Proteomes" id="UP001652660"/>
    </source>
</evidence>
<dbReference type="InterPro" id="IPR008271">
    <property type="entry name" value="Ser/Thr_kinase_AS"/>
</dbReference>